<proteinExistence type="predicted"/>
<feature type="non-terminal residue" evidence="5">
    <location>
        <position position="361"/>
    </location>
</feature>
<accession>A0A0B6YKI0</accession>
<dbReference type="Gene3D" id="1.25.40.20">
    <property type="entry name" value="Ankyrin repeat-containing domain"/>
    <property type="match status" value="2"/>
</dbReference>
<feature type="repeat" description="ANK" evidence="3">
    <location>
        <begin position="133"/>
        <end position="165"/>
    </location>
</feature>
<dbReference type="InterPro" id="IPR051631">
    <property type="entry name" value="Ankyrin-KH/SAM_domain"/>
</dbReference>
<sequence>ALSICAANGFLESLRLLIVYGAKTNTQNRSGRTPLILSTYNGYKEMAKYLIQEDDTKESFESVDEDRGDTVLIIAARKAQTEVVGDLIKHGAKVDTGNKKLRTALSVGVKHGQEDIVDVLISSGADVHKTDINGNTPLLLNALNGNTTIMKSLLKAGSNVNKQNNKGETALILAAKHGHLVSVQLLLNEGSMPAICDYTGRTALALASSRGHDEIVEILRAARAEATGKTEVAGEKRSNSRESRPTTAGRMRSSGGIRSSGSVKDIRHSESDSSDSVEEGETIVNIKNPIEVIFLSKEKLSTVVRFDICDADLERDALYRPPGRGASGMTIGSLRVCDQEINQDVVVEDDDDGDYNNVDEE</sequence>
<dbReference type="EMBL" id="HACG01009125">
    <property type="protein sequence ID" value="CEK55990.1"/>
    <property type="molecule type" value="Transcribed_RNA"/>
</dbReference>
<organism evidence="5">
    <name type="scientific">Arion vulgaris</name>
    <dbReference type="NCBI Taxonomy" id="1028688"/>
    <lineage>
        <taxon>Eukaryota</taxon>
        <taxon>Metazoa</taxon>
        <taxon>Spiralia</taxon>
        <taxon>Lophotrochozoa</taxon>
        <taxon>Mollusca</taxon>
        <taxon>Gastropoda</taxon>
        <taxon>Heterobranchia</taxon>
        <taxon>Euthyneura</taxon>
        <taxon>Panpulmonata</taxon>
        <taxon>Eupulmonata</taxon>
        <taxon>Stylommatophora</taxon>
        <taxon>Helicina</taxon>
        <taxon>Arionoidea</taxon>
        <taxon>Arionidae</taxon>
        <taxon>Arion</taxon>
    </lineage>
</organism>
<dbReference type="PANTHER" id="PTHR23206:SF7">
    <property type="entry name" value="PROTEIN KINASE DOMAIN-CONTAINING PROTEIN"/>
    <property type="match status" value="1"/>
</dbReference>
<evidence type="ECO:0000256" key="1">
    <source>
        <dbReference type="ARBA" id="ARBA00022737"/>
    </source>
</evidence>
<dbReference type="SMART" id="SM00248">
    <property type="entry name" value="ANK"/>
    <property type="match status" value="6"/>
</dbReference>
<feature type="region of interest" description="Disordered" evidence="4">
    <location>
        <begin position="227"/>
        <end position="280"/>
    </location>
</feature>
<dbReference type="InterPro" id="IPR036770">
    <property type="entry name" value="Ankyrin_rpt-contain_sf"/>
</dbReference>
<name>A0A0B6YKI0_9EUPU</name>
<dbReference type="SUPFAM" id="SSF48403">
    <property type="entry name" value="Ankyrin repeat"/>
    <property type="match status" value="1"/>
</dbReference>
<gene>
    <name evidence="5" type="primary">ORF26516</name>
</gene>
<evidence type="ECO:0000256" key="2">
    <source>
        <dbReference type="ARBA" id="ARBA00023043"/>
    </source>
</evidence>
<feature type="repeat" description="ANK" evidence="3">
    <location>
        <begin position="100"/>
        <end position="132"/>
    </location>
</feature>
<reference evidence="5" key="1">
    <citation type="submission" date="2014-12" db="EMBL/GenBank/DDBJ databases">
        <title>Insight into the proteome of Arion vulgaris.</title>
        <authorList>
            <person name="Aradska J."/>
            <person name="Bulat T."/>
            <person name="Smidak R."/>
            <person name="Sarate P."/>
            <person name="Gangsoo J."/>
            <person name="Sialana F."/>
            <person name="Bilban M."/>
            <person name="Lubec G."/>
        </authorList>
    </citation>
    <scope>NUCLEOTIDE SEQUENCE</scope>
    <source>
        <tissue evidence="5">Skin</tissue>
    </source>
</reference>
<dbReference type="InterPro" id="IPR002110">
    <property type="entry name" value="Ankyrin_rpt"/>
</dbReference>
<dbReference type="GO" id="GO:0005737">
    <property type="term" value="C:cytoplasm"/>
    <property type="evidence" value="ECO:0007669"/>
    <property type="project" value="TreeGrafter"/>
</dbReference>
<protein>
    <submittedName>
        <fullName evidence="5">Uncharacterized protein</fullName>
    </submittedName>
</protein>
<feature type="repeat" description="ANK" evidence="3">
    <location>
        <begin position="199"/>
        <end position="231"/>
    </location>
</feature>
<feature type="compositionally biased region" description="Low complexity" evidence="4">
    <location>
        <begin position="249"/>
        <end position="262"/>
    </location>
</feature>
<dbReference type="PANTHER" id="PTHR23206">
    <property type="entry name" value="MASK PROTEIN"/>
    <property type="match status" value="1"/>
</dbReference>
<dbReference type="GO" id="GO:0045087">
    <property type="term" value="P:innate immune response"/>
    <property type="evidence" value="ECO:0007669"/>
    <property type="project" value="TreeGrafter"/>
</dbReference>
<dbReference type="Pfam" id="PF12796">
    <property type="entry name" value="Ank_2"/>
    <property type="match status" value="2"/>
</dbReference>
<feature type="compositionally biased region" description="Basic and acidic residues" evidence="4">
    <location>
        <begin position="227"/>
        <end position="244"/>
    </location>
</feature>
<dbReference type="PROSITE" id="PS50297">
    <property type="entry name" value="ANK_REP_REGION"/>
    <property type="match status" value="4"/>
</dbReference>
<keyword evidence="2 3" id="KW-0040">ANK repeat</keyword>
<evidence type="ECO:0000256" key="4">
    <source>
        <dbReference type="SAM" id="MobiDB-lite"/>
    </source>
</evidence>
<evidence type="ECO:0000256" key="3">
    <source>
        <dbReference type="PROSITE-ProRule" id="PRU00023"/>
    </source>
</evidence>
<dbReference type="PROSITE" id="PS50088">
    <property type="entry name" value="ANK_REPEAT"/>
    <property type="match status" value="5"/>
</dbReference>
<keyword evidence="1" id="KW-0677">Repeat</keyword>
<feature type="repeat" description="ANK" evidence="3">
    <location>
        <begin position="67"/>
        <end position="99"/>
    </location>
</feature>
<evidence type="ECO:0000313" key="5">
    <source>
        <dbReference type="EMBL" id="CEK55990.1"/>
    </source>
</evidence>
<feature type="non-terminal residue" evidence="5">
    <location>
        <position position="1"/>
    </location>
</feature>
<dbReference type="AlphaFoldDB" id="A0A0B6YKI0"/>
<feature type="repeat" description="ANK" evidence="3">
    <location>
        <begin position="166"/>
        <end position="198"/>
    </location>
</feature>
<dbReference type="Pfam" id="PF00023">
    <property type="entry name" value="Ank"/>
    <property type="match status" value="1"/>
</dbReference>